<feature type="transmembrane region" description="Helical" evidence="4">
    <location>
        <begin position="180"/>
        <end position="200"/>
    </location>
</feature>
<dbReference type="PROSITE" id="PS50850">
    <property type="entry name" value="MFS"/>
    <property type="match status" value="1"/>
</dbReference>
<dbReference type="InterPro" id="IPR036259">
    <property type="entry name" value="MFS_trans_sf"/>
</dbReference>
<dbReference type="Gene3D" id="1.20.1250.20">
    <property type="entry name" value="MFS general substrate transporter like domains"/>
    <property type="match status" value="2"/>
</dbReference>
<dbReference type="EMBL" id="MU155147">
    <property type="protein sequence ID" value="KAF9484030.1"/>
    <property type="molecule type" value="Genomic_DNA"/>
</dbReference>
<dbReference type="PANTHER" id="PTHR11360">
    <property type="entry name" value="MONOCARBOXYLATE TRANSPORTER"/>
    <property type="match status" value="1"/>
</dbReference>
<dbReference type="SUPFAM" id="SSF103473">
    <property type="entry name" value="MFS general substrate transporter"/>
    <property type="match status" value="1"/>
</dbReference>
<dbReference type="InterPro" id="IPR020846">
    <property type="entry name" value="MFS_dom"/>
</dbReference>
<evidence type="ECO:0000259" key="5">
    <source>
        <dbReference type="PROSITE" id="PS50850"/>
    </source>
</evidence>
<accession>A0A9P6D5H3</accession>
<feature type="transmembrane region" description="Helical" evidence="4">
    <location>
        <begin position="259"/>
        <end position="281"/>
    </location>
</feature>
<keyword evidence="4" id="KW-1133">Transmembrane helix</keyword>
<feature type="domain" description="Major facilitator superfamily (MFS) profile" evidence="5">
    <location>
        <begin position="48"/>
        <end position="445"/>
    </location>
</feature>
<keyword evidence="4" id="KW-0812">Transmembrane</keyword>
<feature type="transmembrane region" description="Helical" evidence="4">
    <location>
        <begin position="88"/>
        <end position="106"/>
    </location>
</feature>
<comment type="caution">
    <text evidence="6">The sequence shown here is derived from an EMBL/GenBank/DDBJ whole genome shotgun (WGS) entry which is preliminary data.</text>
</comment>
<dbReference type="InterPro" id="IPR011701">
    <property type="entry name" value="MFS"/>
</dbReference>
<dbReference type="InterPro" id="IPR050327">
    <property type="entry name" value="Proton-linked_MCT"/>
</dbReference>
<organism evidence="6 7">
    <name type="scientific">Pholiota conissans</name>
    <dbReference type="NCBI Taxonomy" id="109636"/>
    <lineage>
        <taxon>Eukaryota</taxon>
        <taxon>Fungi</taxon>
        <taxon>Dikarya</taxon>
        <taxon>Basidiomycota</taxon>
        <taxon>Agaricomycotina</taxon>
        <taxon>Agaricomycetes</taxon>
        <taxon>Agaricomycetidae</taxon>
        <taxon>Agaricales</taxon>
        <taxon>Agaricineae</taxon>
        <taxon>Strophariaceae</taxon>
        <taxon>Pholiota</taxon>
    </lineage>
</organism>
<evidence type="ECO:0000256" key="1">
    <source>
        <dbReference type="ARBA" id="ARBA00004141"/>
    </source>
</evidence>
<evidence type="ECO:0000313" key="7">
    <source>
        <dbReference type="Proteomes" id="UP000807469"/>
    </source>
</evidence>
<dbReference type="Pfam" id="PF07690">
    <property type="entry name" value="MFS_1"/>
    <property type="match status" value="1"/>
</dbReference>
<dbReference type="Proteomes" id="UP000807469">
    <property type="component" value="Unassembled WGS sequence"/>
</dbReference>
<evidence type="ECO:0000256" key="4">
    <source>
        <dbReference type="SAM" id="Phobius"/>
    </source>
</evidence>
<keyword evidence="7" id="KW-1185">Reference proteome</keyword>
<sequence length="453" mass="49355">MSPKVQTSESISQIDPAPSEQLEQDKESNVVVTEIDARSSAPPDGGLTAWLTVLGGFLVQFVAGYVNSFGVYQDFFVRDFLSNFSSSQISWIGSVATMLLMVTSVFSGRLFDRGHFHFLYITGSILLIVAIFTLSAAHPQSFYQACSFLLNLGIAYGLGAGMIYVPGIAIMAQHFSRKRALVMGIVASGGSFGAIVYPIMLNNLFHNSVGFANGVRASGGLIVGCLIIAALLMRTRASIRTVKHRSMLESARKFIKDDVYVLAVLGTFFYIQGLFFPIFYIQLLADEKGLNSVFSFYTLTILSSGSFVGRFVGGAAVNPFGAINSVTLSTFCCGVLIVSMLGLESIAGVTIFCILYGFFSGTYLTLLAPMWASMATDLSEIGLIGHSIALFFSMYNTHFDTSLGTPITGALLTRDQFIWWRPILYAAIASFIGTSFFFASRMRMAKRKRTNRC</sequence>
<reference evidence="6" key="1">
    <citation type="submission" date="2020-11" db="EMBL/GenBank/DDBJ databases">
        <authorList>
            <consortium name="DOE Joint Genome Institute"/>
            <person name="Ahrendt S."/>
            <person name="Riley R."/>
            <person name="Andreopoulos W."/>
            <person name="Labutti K."/>
            <person name="Pangilinan J."/>
            <person name="Ruiz-Duenas F.J."/>
            <person name="Barrasa J.M."/>
            <person name="Sanchez-Garcia M."/>
            <person name="Camarero S."/>
            <person name="Miyauchi S."/>
            <person name="Serrano A."/>
            <person name="Linde D."/>
            <person name="Babiker R."/>
            <person name="Drula E."/>
            <person name="Ayuso-Fernandez I."/>
            <person name="Pacheco R."/>
            <person name="Padilla G."/>
            <person name="Ferreira P."/>
            <person name="Barriuso J."/>
            <person name="Kellner H."/>
            <person name="Castanera R."/>
            <person name="Alfaro M."/>
            <person name="Ramirez L."/>
            <person name="Pisabarro A.G."/>
            <person name="Kuo A."/>
            <person name="Tritt A."/>
            <person name="Lipzen A."/>
            <person name="He G."/>
            <person name="Yan M."/>
            <person name="Ng V."/>
            <person name="Cullen D."/>
            <person name="Martin F."/>
            <person name="Rosso M.-N."/>
            <person name="Henrissat B."/>
            <person name="Hibbett D."/>
            <person name="Martinez A.T."/>
            <person name="Grigoriev I.V."/>
        </authorList>
    </citation>
    <scope>NUCLEOTIDE SEQUENCE</scope>
    <source>
        <strain evidence="6">CIRM-BRFM 674</strain>
    </source>
</reference>
<feature type="transmembrane region" description="Helical" evidence="4">
    <location>
        <begin position="378"/>
        <end position="398"/>
    </location>
</feature>
<proteinExistence type="inferred from homology"/>
<dbReference type="GO" id="GO:0022857">
    <property type="term" value="F:transmembrane transporter activity"/>
    <property type="evidence" value="ECO:0007669"/>
    <property type="project" value="InterPro"/>
</dbReference>
<feature type="transmembrane region" description="Helical" evidence="4">
    <location>
        <begin position="142"/>
        <end position="168"/>
    </location>
</feature>
<evidence type="ECO:0000256" key="3">
    <source>
        <dbReference type="SAM" id="MobiDB-lite"/>
    </source>
</evidence>
<name>A0A9P6D5H3_9AGAR</name>
<feature type="transmembrane region" description="Helical" evidence="4">
    <location>
        <begin position="47"/>
        <end position="68"/>
    </location>
</feature>
<feature type="region of interest" description="Disordered" evidence="3">
    <location>
        <begin position="1"/>
        <end position="25"/>
    </location>
</feature>
<protein>
    <submittedName>
        <fullName evidence="6">MFS general substrate transporter</fullName>
    </submittedName>
</protein>
<feature type="transmembrane region" description="Helical" evidence="4">
    <location>
        <begin position="418"/>
        <end position="439"/>
    </location>
</feature>
<dbReference type="AlphaFoldDB" id="A0A9P6D5H3"/>
<feature type="transmembrane region" description="Helical" evidence="4">
    <location>
        <begin position="346"/>
        <end position="366"/>
    </location>
</feature>
<dbReference type="OrthoDB" id="6499973at2759"/>
<evidence type="ECO:0000256" key="2">
    <source>
        <dbReference type="ARBA" id="ARBA00006727"/>
    </source>
</evidence>
<dbReference type="PANTHER" id="PTHR11360:SF234">
    <property type="entry name" value="MFS-TYPE TRANSPORTER DBAD-RELATED"/>
    <property type="match status" value="1"/>
</dbReference>
<evidence type="ECO:0000313" key="6">
    <source>
        <dbReference type="EMBL" id="KAF9484030.1"/>
    </source>
</evidence>
<dbReference type="GO" id="GO:0016020">
    <property type="term" value="C:membrane"/>
    <property type="evidence" value="ECO:0007669"/>
    <property type="project" value="UniProtKB-SubCell"/>
</dbReference>
<gene>
    <name evidence="6" type="ORF">BDN70DRAFT_798429</name>
</gene>
<comment type="similarity">
    <text evidence="2">Belongs to the major facilitator superfamily. Monocarboxylate porter (TC 2.A.1.13) family.</text>
</comment>
<keyword evidence="4" id="KW-0472">Membrane</keyword>
<feature type="transmembrane region" description="Helical" evidence="4">
    <location>
        <begin position="320"/>
        <end position="340"/>
    </location>
</feature>
<feature type="compositionally biased region" description="Polar residues" evidence="3">
    <location>
        <begin position="1"/>
        <end position="13"/>
    </location>
</feature>
<feature type="transmembrane region" description="Helical" evidence="4">
    <location>
        <begin position="220"/>
        <end position="239"/>
    </location>
</feature>
<comment type="subcellular location">
    <subcellularLocation>
        <location evidence="1">Membrane</location>
        <topology evidence="1">Multi-pass membrane protein</topology>
    </subcellularLocation>
</comment>
<feature type="transmembrane region" description="Helical" evidence="4">
    <location>
        <begin position="293"/>
        <end position="313"/>
    </location>
</feature>
<feature type="transmembrane region" description="Helical" evidence="4">
    <location>
        <begin position="118"/>
        <end position="136"/>
    </location>
</feature>